<sequence length="35" mass="4149">MIFHITLHKFFLIFQIHAPYSNAKFNKSANKSLKI</sequence>
<dbReference type="EMBL" id="BK014908">
    <property type="protein sequence ID" value="DAD81841.1"/>
    <property type="molecule type" value="Genomic_DNA"/>
</dbReference>
<evidence type="ECO:0000313" key="1">
    <source>
        <dbReference type="EMBL" id="DAD81841.1"/>
    </source>
</evidence>
<name>A0A8S5MHN0_9CAUD</name>
<accession>A0A8S5MHN0</accession>
<proteinExistence type="predicted"/>
<reference evidence="1" key="1">
    <citation type="journal article" date="2021" name="Proc. Natl. Acad. Sci. U.S.A.">
        <title>A Catalog of Tens of Thousands of Viruses from Human Metagenomes Reveals Hidden Associations with Chronic Diseases.</title>
        <authorList>
            <person name="Tisza M.J."/>
            <person name="Buck C.B."/>
        </authorList>
    </citation>
    <scope>NUCLEOTIDE SEQUENCE</scope>
    <source>
        <strain evidence="1">CtvyM23</strain>
    </source>
</reference>
<protein>
    <submittedName>
        <fullName evidence="1">Uncharacterized protein</fullName>
    </submittedName>
</protein>
<organism evidence="1">
    <name type="scientific">Siphoviridae sp. ctvyM23</name>
    <dbReference type="NCBI Taxonomy" id="2826514"/>
    <lineage>
        <taxon>Viruses</taxon>
        <taxon>Duplodnaviria</taxon>
        <taxon>Heunggongvirae</taxon>
        <taxon>Uroviricota</taxon>
        <taxon>Caudoviricetes</taxon>
    </lineage>
</organism>